<dbReference type="Gene3D" id="2.60.120.620">
    <property type="entry name" value="q2cbj1_9rhob like domain"/>
    <property type="match status" value="1"/>
</dbReference>
<dbReference type="OrthoDB" id="9796766at2"/>
<keyword evidence="1" id="KW-0560">Oxidoreductase</keyword>
<evidence type="ECO:0000313" key="1">
    <source>
        <dbReference type="EMBL" id="SHK95857.1"/>
    </source>
</evidence>
<dbReference type="InterPro" id="IPR008775">
    <property type="entry name" value="Phytyl_CoA_dOase-like"/>
</dbReference>
<dbReference type="Proteomes" id="UP000184363">
    <property type="component" value="Unassembled WGS sequence"/>
</dbReference>
<dbReference type="GO" id="GO:0005506">
    <property type="term" value="F:iron ion binding"/>
    <property type="evidence" value="ECO:0007669"/>
    <property type="project" value="UniProtKB-ARBA"/>
</dbReference>
<evidence type="ECO:0000313" key="2">
    <source>
        <dbReference type="Proteomes" id="UP000184363"/>
    </source>
</evidence>
<dbReference type="AlphaFoldDB" id="A0A1M6WQ48"/>
<dbReference type="PANTHER" id="PTHR20883">
    <property type="entry name" value="PHYTANOYL-COA DIOXYGENASE DOMAIN CONTAINING 1"/>
    <property type="match status" value="1"/>
</dbReference>
<dbReference type="GO" id="GO:0016706">
    <property type="term" value="F:2-oxoglutarate-dependent dioxygenase activity"/>
    <property type="evidence" value="ECO:0007669"/>
    <property type="project" value="UniProtKB-ARBA"/>
</dbReference>
<keyword evidence="1" id="KW-0223">Dioxygenase</keyword>
<proteinExistence type="predicted"/>
<gene>
    <name evidence="1" type="ORF">SAMN05443637_11544</name>
</gene>
<protein>
    <submittedName>
        <fullName evidence="1">Phytanoyl-CoA dioxygenase (PhyH)</fullName>
    </submittedName>
</protein>
<dbReference type="STRING" id="1848.SAMN05443637_11544"/>
<keyword evidence="2" id="KW-1185">Reference proteome</keyword>
<dbReference type="EMBL" id="FRAP01000015">
    <property type="protein sequence ID" value="SHK95857.1"/>
    <property type="molecule type" value="Genomic_DNA"/>
</dbReference>
<reference evidence="1 2" key="1">
    <citation type="submission" date="2016-11" db="EMBL/GenBank/DDBJ databases">
        <authorList>
            <person name="Jaros S."/>
            <person name="Januszkiewicz K."/>
            <person name="Wedrychowicz H."/>
        </authorList>
    </citation>
    <scope>NUCLEOTIDE SEQUENCE [LARGE SCALE GENOMIC DNA]</scope>
    <source>
        <strain evidence="1 2">DSM 43832</strain>
    </source>
</reference>
<dbReference type="PANTHER" id="PTHR20883:SF48">
    <property type="entry name" value="ECTOINE DIOXYGENASE"/>
    <property type="match status" value="1"/>
</dbReference>
<organism evidence="1 2">
    <name type="scientific">Pseudonocardia thermophila</name>
    <dbReference type="NCBI Taxonomy" id="1848"/>
    <lineage>
        <taxon>Bacteria</taxon>
        <taxon>Bacillati</taxon>
        <taxon>Actinomycetota</taxon>
        <taxon>Actinomycetes</taxon>
        <taxon>Pseudonocardiales</taxon>
        <taxon>Pseudonocardiaceae</taxon>
        <taxon>Pseudonocardia</taxon>
    </lineage>
</organism>
<dbReference type="Pfam" id="PF05721">
    <property type="entry name" value="PhyH"/>
    <property type="match status" value="1"/>
</dbReference>
<name>A0A1M6WQ48_PSETH</name>
<dbReference type="SUPFAM" id="SSF51197">
    <property type="entry name" value="Clavaminate synthase-like"/>
    <property type="match status" value="1"/>
</dbReference>
<dbReference type="RefSeq" id="WP_084755401.1">
    <property type="nucleotide sequence ID" value="NZ_FRAP01000015.1"/>
</dbReference>
<accession>A0A1M6WQ48</accession>
<sequence length="276" mass="30986">MVSTQWPMDTPNVLSGLGIKRTALTPEQREQLDVEGYFIVHDVYTPEECQEMAAEFERIAEEEGRFGGSETRSEPGARRVAAVFSKSTAFDRVLTCAPLLVAASELLGEIRIHADNMREPLVGHGHQPLHSDVPSEGPGKWRLVNSLHLFDDMTKENGGTRIVPGSHRWASLNIPPANIEKGFVEPEDLDRSHIPEDPFAPHPEEIVLEAPAGSVVVLNAHLWHGGTKRVSDAPRRMLHLSICRRELDQQLNQREYVTDAMRERMSDELLWLLDVL</sequence>